<keyword evidence="1" id="KW-0732">Signal</keyword>
<accession>A0AAW2I420</accession>
<organism evidence="3">
    <name type="scientific">Menopon gallinae</name>
    <name type="common">poultry shaft louse</name>
    <dbReference type="NCBI Taxonomy" id="328185"/>
    <lineage>
        <taxon>Eukaryota</taxon>
        <taxon>Metazoa</taxon>
        <taxon>Ecdysozoa</taxon>
        <taxon>Arthropoda</taxon>
        <taxon>Hexapoda</taxon>
        <taxon>Insecta</taxon>
        <taxon>Pterygota</taxon>
        <taxon>Neoptera</taxon>
        <taxon>Paraneoptera</taxon>
        <taxon>Psocodea</taxon>
        <taxon>Troctomorpha</taxon>
        <taxon>Phthiraptera</taxon>
        <taxon>Amblycera</taxon>
        <taxon>Menoponidae</taxon>
        <taxon>Menopon</taxon>
    </lineage>
</organism>
<evidence type="ECO:0000256" key="1">
    <source>
        <dbReference type="SAM" id="SignalP"/>
    </source>
</evidence>
<proteinExistence type="predicted"/>
<dbReference type="EMBL" id="JARGDH010000002">
    <property type="protein sequence ID" value="KAL0276909.1"/>
    <property type="molecule type" value="Genomic_DNA"/>
</dbReference>
<dbReference type="Pfam" id="PF01683">
    <property type="entry name" value="EB"/>
    <property type="match status" value="1"/>
</dbReference>
<name>A0AAW2I420_9NEOP</name>
<feature type="signal peptide" evidence="1">
    <location>
        <begin position="1"/>
        <end position="17"/>
    </location>
</feature>
<dbReference type="InterPro" id="IPR006149">
    <property type="entry name" value="EB_dom"/>
</dbReference>
<sequence length="321" mass="34168">MWKIALVCLLFCSAVSAGRYPRNATVTDCEGGSVRVGDECLKKAVKLGDDCEDDLQCDSLNAVCVEGVCQSDNSTVVCEDENFEVVDGSCVCKEGYVEAEDGKSCLKEAKLGEACVSCKQCEAVNGTCIDNVCSELVASAAHSPLGEFPPEMGSLPVANITASVAARIPVIITSLCSSNDDCSAIESAVCKENICQCDSGHIPKEDLSGCLPIAQKAGEPCEEDKQCSKIPNSSCLEGKCSAVKAAGFRNHNNGSSKTSASALTLLTGLCRRGENHFQNLRLQPTNRSSQFSRHFPYVWTVSGSLFRASEVFILKISHFTC</sequence>
<dbReference type="AlphaFoldDB" id="A0AAW2I420"/>
<dbReference type="PANTHER" id="PTHR39069">
    <property type="entry name" value="ECDYSONE-INDUCIBLE GENE E1, ISOFORM A"/>
    <property type="match status" value="1"/>
</dbReference>
<dbReference type="PANTHER" id="PTHR39069:SF8">
    <property type="entry name" value="FI17111P1"/>
    <property type="match status" value="1"/>
</dbReference>
<comment type="caution">
    <text evidence="3">The sequence shown here is derived from an EMBL/GenBank/DDBJ whole genome shotgun (WGS) entry which is preliminary data.</text>
</comment>
<evidence type="ECO:0000259" key="2">
    <source>
        <dbReference type="Pfam" id="PF01683"/>
    </source>
</evidence>
<reference evidence="3" key="1">
    <citation type="journal article" date="2024" name="Gigascience">
        <title>Chromosome-level genome of the poultry shaft louse Menopon gallinae provides insight into the host-switching and adaptive evolution of parasitic lice.</title>
        <authorList>
            <person name="Xu Y."/>
            <person name="Ma L."/>
            <person name="Liu S."/>
            <person name="Liang Y."/>
            <person name="Liu Q."/>
            <person name="He Z."/>
            <person name="Tian L."/>
            <person name="Duan Y."/>
            <person name="Cai W."/>
            <person name="Li H."/>
            <person name="Song F."/>
        </authorList>
    </citation>
    <scope>NUCLEOTIDE SEQUENCE</scope>
    <source>
        <strain evidence="3">Cailab_2023a</strain>
    </source>
</reference>
<feature type="domain" description="EB" evidence="2">
    <location>
        <begin position="29"/>
        <end position="70"/>
    </location>
</feature>
<feature type="chain" id="PRO_5044013827" description="EB domain-containing protein" evidence="1">
    <location>
        <begin position="18"/>
        <end position="321"/>
    </location>
</feature>
<protein>
    <recommendedName>
        <fullName evidence="2">EB domain-containing protein</fullName>
    </recommendedName>
</protein>
<evidence type="ECO:0000313" key="3">
    <source>
        <dbReference type="EMBL" id="KAL0276909.1"/>
    </source>
</evidence>
<gene>
    <name evidence="3" type="ORF">PYX00_004370</name>
</gene>